<protein>
    <submittedName>
        <fullName evidence="2">Uncharacterized protein</fullName>
    </submittedName>
</protein>
<gene>
    <name evidence="2" type="ORF">BCO_0007100</name>
</gene>
<keyword evidence="2" id="KW-0614">Plasmid</keyword>
<dbReference type="Proteomes" id="UP000019330">
    <property type="component" value="Plasmid unnamed"/>
</dbReference>
<dbReference type="HOGENOM" id="CLU_121798_0_0_12"/>
<feature type="signal peptide" evidence="1">
    <location>
        <begin position="1"/>
        <end position="18"/>
    </location>
</feature>
<keyword evidence="3" id="KW-1185">Reference proteome</keyword>
<dbReference type="EMBL" id="CP005746">
    <property type="protein sequence ID" value="AHH11186.1"/>
    <property type="molecule type" value="Genomic_DNA"/>
</dbReference>
<evidence type="ECO:0000313" key="3">
    <source>
        <dbReference type="Proteomes" id="UP000019330"/>
    </source>
</evidence>
<proteinExistence type="predicted"/>
<feature type="chain" id="PRO_5004871545" evidence="1">
    <location>
        <begin position="19"/>
        <end position="180"/>
    </location>
</feature>
<dbReference type="AlphaFoldDB" id="W5T1P3"/>
<keyword evidence="1" id="KW-0732">Signal</keyword>
<sequence length="180" mass="20656">MKNLILITLHLLTIYAYAQSEKSNNANLTATIPLQIGIIQNNYINLTPFNQHHKYCAFIGITMTYNEWIDFNILPINFYPKNPTLFSNAYFTLSLSLYILKYQIQINPFPVKILIGTQLPIAIRTAIITGNNISAFLFPVFPFVSIKFTIPITNLFSILSIFSFSLREYFLVDMAITFPI</sequence>
<geneLocation type="plasmid" evidence="2 3">
    <name>unnamed</name>
</geneLocation>
<reference evidence="2" key="1">
    <citation type="submission" date="2013-04" db="EMBL/GenBank/DDBJ databases">
        <title>Comparative Genomics of Relapsing Fever Spirochetes.</title>
        <authorList>
            <person name="Schwan T.G."/>
            <person name="Raffel S.J."/>
            <person name="Porcella S.F."/>
            <person name="Martens C.A."/>
            <person name="Bruno D.P."/>
            <person name="Ricklefs S.M."/>
            <person name="Barbian K.B."/>
        </authorList>
    </citation>
    <scope>NUCLEOTIDE SEQUENCE</scope>
    <source>
        <strain evidence="2">Co53</strain>
        <plasmid evidence="2">unnamed</plasmid>
    </source>
</reference>
<name>W5T1P3_9SPIR</name>
<organism evidence="2">
    <name type="scientific">Borrelia coriaceae ATCC 43381</name>
    <dbReference type="NCBI Taxonomy" id="1408429"/>
    <lineage>
        <taxon>Bacteria</taxon>
        <taxon>Pseudomonadati</taxon>
        <taxon>Spirochaetota</taxon>
        <taxon>Spirochaetia</taxon>
        <taxon>Spirochaetales</taxon>
        <taxon>Borreliaceae</taxon>
        <taxon>Borrelia</taxon>
    </lineage>
</organism>
<accession>W5T1P3</accession>
<evidence type="ECO:0000256" key="1">
    <source>
        <dbReference type="SAM" id="SignalP"/>
    </source>
</evidence>
<evidence type="ECO:0000313" key="2">
    <source>
        <dbReference type="EMBL" id="AHH11186.1"/>
    </source>
</evidence>